<organism evidence="3 4">
    <name type="scientific">Streptomyces fildesensis</name>
    <dbReference type="NCBI Taxonomy" id="375757"/>
    <lineage>
        <taxon>Bacteria</taxon>
        <taxon>Bacillati</taxon>
        <taxon>Actinomycetota</taxon>
        <taxon>Actinomycetes</taxon>
        <taxon>Kitasatosporales</taxon>
        <taxon>Streptomycetaceae</taxon>
        <taxon>Streptomyces</taxon>
    </lineage>
</organism>
<feature type="compositionally biased region" description="Pro residues" evidence="1">
    <location>
        <begin position="158"/>
        <end position="169"/>
    </location>
</feature>
<feature type="transmembrane region" description="Helical" evidence="2">
    <location>
        <begin position="101"/>
        <end position="124"/>
    </location>
</feature>
<evidence type="ECO:0000313" key="3">
    <source>
        <dbReference type="EMBL" id="MFI9105063.1"/>
    </source>
</evidence>
<accession>A0ABW8CG68</accession>
<reference evidence="3 4" key="1">
    <citation type="submission" date="2024-10" db="EMBL/GenBank/DDBJ databases">
        <title>The Natural Products Discovery Center: Release of the First 8490 Sequenced Strains for Exploring Actinobacteria Biosynthetic Diversity.</title>
        <authorList>
            <person name="Kalkreuter E."/>
            <person name="Kautsar S.A."/>
            <person name="Yang D."/>
            <person name="Bader C.D."/>
            <person name="Teijaro C.N."/>
            <person name="Fluegel L."/>
            <person name="Davis C.M."/>
            <person name="Simpson J.R."/>
            <person name="Lauterbach L."/>
            <person name="Steele A.D."/>
            <person name="Gui C."/>
            <person name="Meng S."/>
            <person name="Li G."/>
            <person name="Viehrig K."/>
            <person name="Ye F."/>
            <person name="Su P."/>
            <person name="Kiefer A.F."/>
            <person name="Nichols A."/>
            <person name="Cepeda A.J."/>
            <person name="Yan W."/>
            <person name="Fan B."/>
            <person name="Jiang Y."/>
            <person name="Adhikari A."/>
            <person name="Zheng C.-J."/>
            <person name="Schuster L."/>
            <person name="Cowan T.M."/>
            <person name="Smanski M.J."/>
            <person name="Chevrette M.G."/>
            <person name="De Carvalho L.P.S."/>
            <person name="Shen B."/>
        </authorList>
    </citation>
    <scope>NUCLEOTIDE SEQUENCE [LARGE SCALE GENOMIC DNA]</scope>
    <source>
        <strain evidence="3 4">NPDC053399</strain>
    </source>
</reference>
<feature type="compositionally biased region" description="Basic residues" evidence="1">
    <location>
        <begin position="62"/>
        <end position="71"/>
    </location>
</feature>
<keyword evidence="2" id="KW-1133">Transmembrane helix</keyword>
<keyword evidence="2" id="KW-0472">Membrane</keyword>
<feature type="region of interest" description="Disordered" evidence="1">
    <location>
        <begin position="376"/>
        <end position="415"/>
    </location>
</feature>
<feature type="compositionally biased region" description="Low complexity" evidence="1">
    <location>
        <begin position="378"/>
        <end position="393"/>
    </location>
</feature>
<evidence type="ECO:0000256" key="1">
    <source>
        <dbReference type="SAM" id="MobiDB-lite"/>
    </source>
</evidence>
<name>A0ABW8CG68_9ACTN</name>
<dbReference type="EMBL" id="JBITYG010000011">
    <property type="protein sequence ID" value="MFI9105063.1"/>
    <property type="molecule type" value="Genomic_DNA"/>
</dbReference>
<gene>
    <name evidence="3" type="ORF">ACIGXA_31605</name>
</gene>
<dbReference type="Proteomes" id="UP001614394">
    <property type="component" value="Unassembled WGS sequence"/>
</dbReference>
<dbReference type="RefSeq" id="WP_399655819.1">
    <property type="nucleotide sequence ID" value="NZ_JBITYG010000011.1"/>
</dbReference>
<feature type="region of interest" description="Disordered" evidence="1">
    <location>
        <begin position="54"/>
        <end position="91"/>
    </location>
</feature>
<comment type="caution">
    <text evidence="3">The sequence shown here is derived from an EMBL/GenBank/DDBJ whole genome shotgun (WGS) entry which is preliminary data.</text>
</comment>
<evidence type="ECO:0000256" key="2">
    <source>
        <dbReference type="SAM" id="Phobius"/>
    </source>
</evidence>
<protein>
    <submittedName>
        <fullName evidence="3">Uncharacterized protein</fullName>
    </submittedName>
</protein>
<proteinExistence type="predicted"/>
<evidence type="ECO:0000313" key="4">
    <source>
        <dbReference type="Proteomes" id="UP001614394"/>
    </source>
</evidence>
<keyword evidence="2" id="KW-0812">Transmembrane</keyword>
<sequence length="415" mass="44535">MTTERPASGDESAIPDDVWEKFVQDSEQDIRAQAPKEPSARARMVTERLRREAELAAEQQKKNKRWGRAAKAKPGEPAGWRTGPAWQDRESRANRRRLRGALGVLLTVVVLLAVLNPSTAMAWLHGDFGSAADSSDSTGYRSDGSGRPTAGQTTLPPETAPPTAAPPVDPMADTPTLAEPFRGSPAAQYADGAAGIVLPTAKPVGRMTRKQVESALSRTKDFLVDTNLNPATLRGERPQGAMGLIDPLQTESIALWDASFRKPDKDHNPLAVASRFDPSEVRLVGGVVKTRGLITFKEGKGGSVSVHADVTFVYGVTAADGHSTAVSRTIVRRVLEFSVADPRTTQVTEGKLWLTDYRQDLGNSACDITDGFLHPSIDPADGPTTTPGPSATAVDPYDRSQPLDARKDCGQVTRV</sequence>
<feature type="region of interest" description="Disordered" evidence="1">
    <location>
        <begin position="132"/>
        <end position="184"/>
    </location>
</feature>
<keyword evidence="4" id="KW-1185">Reference proteome</keyword>